<gene>
    <name evidence="2" type="ORF">AMPC_26970</name>
</gene>
<evidence type="ECO:0000313" key="3">
    <source>
        <dbReference type="Proteomes" id="UP001162734"/>
    </source>
</evidence>
<proteinExistence type="predicted"/>
<evidence type="ECO:0000259" key="1">
    <source>
        <dbReference type="Pfam" id="PF10263"/>
    </source>
</evidence>
<dbReference type="RefSeq" id="WP_248341861.1">
    <property type="nucleotide sequence ID" value="NZ_AP025592.1"/>
</dbReference>
<evidence type="ECO:0000313" key="2">
    <source>
        <dbReference type="EMBL" id="BDG09584.1"/>
    </source>
</evidence>
<protein>
    <recommendedName>
        <fullName evidence="1">SprT-like domain-containing protein</fullName>
    </recommendedName>
</protein>
<sequence length="249" mass="28915">MSSKPLDRQLSLLDPRAWGREERVARARLLADVIAAELREPVRLTVHDNRSTMVSFRREPGAVRYRIHHMFLDAPEEVQRALAAFADAGRGAAARRRQAGVAIDDYVKVHRARIGAPRLERLQPRGRCHDLQEIFDRLNAAHFEGRIEATIGWGAFRRGRRHRSIKTGVYVADAKLIRIHPALDRPEVPEYYVAAVVFHEMLHQAVPAVERNGRRVVHGQEFRRRERAWPDHERARRWEQENIRLLLRG</sequence>
<dbReference type="Pfam" id="PF10263">
    <property type="entry name" value="SprT-like"/>
    <property type="match status" value="1"/>
</dbReference>
<feature type="domain" description="SprT-like" evidence="1">
    <location>
        <begin position="131"/>
        <end position="226"/>
    </location>
</feature>
<dbReference type="InterPro" id="IPR006640">
    <property type="entry name" value="SprT-like_domain"/>
</dbReference>
<organism evidence="2 3">
    <name type="scientific">Anaeromyxobacter paludicola</name>
    <dbReference type="NCBI Taxonomy" id="2918171"/>
    <lineage>
        <taxon>Bacteria</taxon>
        <taxon>Pseudomonadati</taxon>
        <taxon>Myxococcota</taxon>
        <taxon>Myxococcia</taxon>
        <taxon>Myxococcales</taxon>
        <taxon>Cystobacterineae</taxon>
        <taxon>Anaeromyxobacteraceae</taxon>
        <taxon>Anaeromyxobacter</taxon>
    </lineage>
</organism>
<accession>A0ABM7XCI1</accession>
<dbReference type="Proteomes" id="UP001162734">
    <property type="component" value="Chromosome"/>
</dbReference>
<name>A0ABM7XCI1_9BACT</name>
<reference evidence="3" key="1">
    <citation type="journal article" date="2022" name="Int. J. Syst. Evol. Microbiol.">
        <title>Anaeromyxobacter oryzae sp. nov., Anaeromyxobacter diazotrophicus sp. nov. and Anaeromyxobacter paludicola sp. nov., isolated from paddy soils.</title>
        <authorList>
            <person name="Itoh H."/>
            <person name="Xu Z."/>
            <person name="Mise K."/>
            <person name="Masuda Y."/>
            <person name="Ushijima N."/>
            <person name="Hayakawa C."/>
            <person name="Shiratori Y."/>
            <person name="Senoo K."/>
        </authorList>
    </citation>
    <scope>NUCLEOTIDE SEQUENCE [LARGE SCALE GENOMIC DNA]</scope>
    <source>
        <strain evidence="3">Red630</strain>
    </source>
</reference>
<keyword evidence="3" id="KW-1185">Reference proteome</keyword>
<dbReference type="EMBL" id="AP025592">
    <property type="protein sequence ID" value="BDG09584.1"/>
    <property type="molecule type" value="Genomic_DNA"/>
</dbReference>